<proteinExistence type="predicted"/>
<dbReference type="AlphaFoldDB" id="A0A4P9VGS2"/>
<evidence type="ECO:0000256" key="1">
    <source>
        <dbReference type="SAM" id="Coils"/>
    </source>
</evidence>
<evidence type="ECO:0000313" key="3">
    <source>
        <dbReference type="EMBL" id="RDH41564.1"/>
    </source>
</evidence>
<reference evidence="3 4" key="1">
    <citation type="submission" date="2017-04" db="EMBL/GenBank/DDBJ databases">
        <title>Draft genome sequence of Zooshikella ganghwensis VG4 isolated from Red Sea sediments.</title>
        <authorList>
            <person name="Rehman Z."/>
            <person name="Alam I."/>
            <person name="Kamau A."/>
            <person name="Bajic V."/>
            <person name="Leiknes T."/>
        </authorList>
    </citation>
    <scope>NUCLEOTIDE SEQUENCE [LARGE SCALE GENOMIC DNA]</scope>
    <source>
        <strain evidence="3 4">VG4</strain>
    </source>
</reference>
<sequence length="191" mass="21708">MKSFFYKKREIEFFTTTGEVISSSKYSETHVSGGGSHNHVSVASTTYTNHEFWLSKEDGTEEAIQLCSRRTPALRPGQKITILNSNEKGAKRYFYTSLINHNTKDIDVLMSPEDLRRCYGFYRPKGRSILLAIIVFFLLVQYGTVSDAMFFSVITLVFSAVLRLASAQDVVKKLTNHIEELSEELRQDTTA</sequence>
<name>A0A4P9VGS2_9GAMM</name>
<evidence type="ECO:0000256" key="2">
    <source>
        <dbReference type="SAM" id="Phobius"/>
    </source>
</evidence>
<feature type="transmembrane region" description="Helical" evidence="2">
    <location>
        <begin position="126"/>
        <end position="142"/>
    </location>
</feature>
<keyword evidence="2" id="KW-1133">Transmembrane helix</keyword>
<protein>
    <submittedName>
        <fullName evidence="3">Uncharacterized protein</fullName>
    </submittedName>
</protein>
<dbReference type="Proteomes" id="UP000257039">
    <property type="component" value="Unassembled WGS sequence"/>
</dbReference>
<comment type="caution">
    <text evidence="3">The sequence shown here is derived from an EMBL/GenBank/DDBJ whole genome shotgun (WGS) entry which is preliminary data.</text>
</comment>
<gene>
    <name evidence="3" type="ORF">B9G39_27845</name>
</gene>
<organism evidence="3 4">
    <name type="scientific">Zooshikella ganghwensis</name>
    <dbReference type="NCBI Taxonomy" id="202772"/>
    <lineage>
        <taxon>Bacteria</taxon>
        <taxon>Pseudomonadati</taxon>
        <taxon>Pseudomonadota</taxon>
        <taxon>Gammaproteobacteria</taxon>
        <taxon>Oceanospirillales</taxon>
        <taxon>Zooshikellaceae</taxon>
        <taxon>Zooshikella</taxon>
    </lineage>
</organism>
<dbReference type="EMBL" id="NDXW01000007">
    <property type="protein sequence ID" value="RDH41564.1"/>
    <property type="molecule type" value="Genomic_DNA"/>
</dbReference>
<keyword evidence="4" id="KW-1185">Reference proteome</keyword>
<feature type="coiled-coil region" evidence="1">
    <location>
        <begin position="164"/>
        <end position="191"/>
    </location>
</feature>
<evidence type="ECO:0000313" key="4">
    <source>
        <dbReference type="Proteomes" id="UP000257039"/>
    </source>
</evidence>
<accession>A0A4P9VGS2</accession>
<keyword evidence="1" id="KW-0175">Coiled coil</keyword>
<dbReference type="RefSeq" id="WP_094789764.1">
    <property type="nucleotide sequence ID" value="NZ_NDXW01000007.1"/>
</dbReference>
<keyword evidence="2" id="KW-0472">Membrane</keyword>
<feature type="transmembrane region" description="Helical" evidence="2">
    <location>
        <begin position="148"/>
        <end position="165"/>
    </location>
</feature>
<keyword evidence="2" id="KW-0812">Transmembrane</keyword>